<dbReference type="InterPro" id="IPR052711">
    <property type="entry name" value="Zinc_ADH-like"/>
</dbReference>
<sequence>MQLGADRAVDTNGDWDKELSNETIDLVIESVGEATWQRSLNQLKKGGTMVVFGASAGDEVNFNLREFFYGQYSLLGTTLGSIEEFHEMIAFIDKHEIRPVIDSVYPLSETNAALEKIKKGRQFGKIAIKIAE</sequence>
<reference evidence="1 2" key="1">
    <citation type="submission" date="2021-01" db="EMBL/GenBank/DDBJ databases">
        <title>Genomic Encyclopedia of Type Strains, Phase IV (KMG-IV): sequencing the most valuable type-strain genomes for metagenomic binning, comparative biology and taxonomic classification.</title>
        <authorList>
            <person name="Goeker M."/>
        </authorList>
    </citation>
    <scope>NUCLEOTIDE SEQUENCE [LARGE SCALE GENOMIC DNA]</scope>
    <source>
        <strain evidence="1 2">DSM 28236</strain>
    </source>
</reference>
<accession>A0ABS2Q4X8</accession>
<comment type="caution">
    <text evidence="1">The sequence shown here is derived from an EMBL/GenBank/DDBJ whole genome shotgun (WGS) entry which is preliminary data.</text>
</comment>
<name>A0ABS2Q4X8_9BACL</name>
<organism evidence="1 2">
    <name type="scientific">Scopulibacillus daqui</name>
    <dbReference type="NCBI Taxonomy" id="1469162"/>
    <lineage>
        <taxon>Bacteria</taxon>
        <taxon>Bacillati</taxon>
        <taxon>Bacillota</taxon>
        <taxon>Bacilli</taxon>
        <taxon>Bacillales</taxon>
        <taxon>Sporolactobacillaceae</taxon>
        <taxon>Scopulibacillus</taxon>
    </lineage>
</organism>
<evidence type="ECO:0000313" key="1">
    <source>
        <dbReference type="EMBL" id="MBM7647005.1"/>
    </source>
</evidence>
<keyword evidence="2" id="KW-1185">Reference proteome</keyword>
<dbReference type="Proteomes" id="UP000808914">
    <property type="component" value="Unassembled WGS sequence"/>
</dbReference>
<gene>
    <name evidence="1" type="ORF">JOD45_003240</name>
</gene>
<dbReference type="PANTHER" id="PTHR45033">
    <property type="match status" value="1"/>
</dbReference>
<proteinExistence type="predicted"/>
<dbReference type="EMBL" id="JAFBER010000038">
    <property type="protein sequence ID" value="MBM7647005.1"/>
    <property type="molecule type" value="Genomic_DNA"/>
</dbReference>
<dbReference type="Gene3D" id="3.90.180.10">
    <property type="entry name" value="Medium-chain alcohol dehydrogenases, catalytic domain"/>
    <property type="match status" value="1"/>
</dbReference>
<dbReference type="Pfam" id="PF13602">
    <property type="entry name" value="ADH_zinc_N_2"/>
    <property type="match status" value="1"/>
</dbReference>
<dbReference type="PANTHER" id="PTHR45033:SF3">
    <property type="entry name" value="DEHYDROGENASE, PUTATIVE (AFU_ORTHOLOGUE AFUA_2G13270)-RELATED"/>
    <property type="match status" value="1"/>
</dbReference>
<dbReference type="Gene3D" id="3.40.50.720">
    <property type="entry name" value="NAD(P)-binding Rossmann-like Domain"/>
    <property type="match status" value="1"/>
</dbReference>
<dbReference type="SUPFAM" id="SSF51735">
    <property type="entry name" value="NAD(P)-binding Rossmann-fold domains"/>
    <property type="match status" value="1"/>
</dbReference>
<evidence type="ECO:0000313" key="2">
    <source>
        <dbReference type="Proteomes" id="UP000808914"/>
    </source>
</evidence>
<protein>
    <submittedName>
        <fullName evidence="1">NADPH:quinone reductase-like Zn-dependent oxidoreductase</fullName>
    </submittedName>
</protein>
<dbReference type="InterPro" id="IPR036291">
    <property type="entry name" value="NAD(P)-bd_dom_sf"/>
</dbReference>